<dbReference type="OrthoDB" id="27593at2759"/>
<dbReference type="Proteomes" id="UP000594454">
    <property type="component" value="Chromosome 2"/>
</dbReference>
<evidence type="ECO:0000313" key="6">
    <source>
        <dbReference type="EMBL" id="CAD7083566.1"/>
    </source>
</evidence>
<evidence type="ECO:0000256" key="3">
    <source>
        <dbReference type="SAM" id="MobiDB-lite"/>
    </source>
</evidence>
<dbReference type="GO" id="GO:0005085">
    <property type="term" value="F:guanyl-nucleotide exchange factor activity"/>
    <property type="evidence" value="ECO:0007669"/>
    <property type="project" value="InterPro"/>
</dbReference>
<dbReference type="InterPro" id="IPR011993">
    <property type="entry name" value="PH-like_dom_sf"/>
</dbReference>
<dbReference type="InterPro" id="IPR047271">
    <property type="entry name" value="Ephexin-like"/>
</dbReference>
<dbReference type="Gene3D" id="2.30.29.30">
    <property type="entry name" value="Pleckstrin-homology domain (PH domain)/Phosphotyrosine-binding domain (PTB)"/>
    <property type="match status" value="1"/>
</dbReference>
<feature type="region of interest" description="Disordered" evidence="3">
    <location>
        <begin position="1589"/>
        <end position="1614"/>
    </location>
</feature>
<feature type="compositionally biased region" description="Polar residues" evidence="3">
    <location>
        <begin position="425"/>
        <end position="435"/>
    </location>
</feature>
<feature type="compositionally biased region" description="Acidic residues" evidence="3">
    <location>
        <begin position="1180"/>
        <end position="1193"/>
    </location>
</feature>
<feature type="compositionally biased region" description="Polar residues" evidence="3">
    <location>
        <begin position="463"/>
        <end position="472"/>
    </location>
</feature>
<dbReference type="CDD" id="cd00160">
    <property type="entry name" value="RhoGEF"/>
    <property type="match status" value="1"/>
</dbReference>
<feature type="compositionally biased region" description="Polar residues" evidence="3">
    <location>
        <begin position="1414"/>
        <end position="1425"/>
    </location>
</feature>
<feature type="compositionally biased region" description="Low complexity" evidence="3">
    <location>
        <begin position="1528"/>
        <end position="1540"/>
    </location>
</feature>
<gene>
    <name evidence="6" type="ORF">HERILL_LOCUS6516</name>
</gene>
<evidence type="ECO:0000256" key="1">
    <source>
        <dbReference type="ARBA" id="ARBA00022443"/>
    </source>
</evidence>
<dbReference type="OMA" id="RACHDER"/>
<dbReference type="Pfam" id="PF07653">
    <property type="entry name" value="SH3_2"/>
    <property type="match status" value="1"/>
</dbReference>
<feature type="region of interest" description="Disordered" evidence="3">
    <location>
        <begin position="372"/>
        <end position="480"/>
    </location>
</feature>
<feature type="compositionally biased region" description="Low complexity" evidence="3">
    <location>
        <begin position="284"/>
        <end position="295"/>
    </location>
</feature>
<feature type="region of interest" description="Disordered" evidence="3">
    <location>
        <begin position="851"/>
        <end position="939"/>
    </location>
</feature>
<feature type="compositionally biased region" description="Polar residues" evidence="3">
    <location>
        <begin position="1203"/>
        <end position="1216"/>
    </location>
</feature>
<feature type="compositionally biased region" description="Basic residues" evidence="3">
    <location>
        <begin position="394"/>
        <end position="405"/>
    </location>
</feature>
<keyword evidence="7" id="KW-1185">Reference proteome</keyword>
<evidence type="ECO:0000259" key="4">
    <source>
        <dbReference type="PROSITE" id="PS50002"/>
    </source>
</evidence>
<dbReference type="Pfam" id="PF00621">
    <property type="entry name" value="RhoGEF"/>
    <property type="match status" value="1"/>
</dbReference>
<organism evidence="6 7">
    <name type="scientific">Hermetia illucens</name>
    <name type="common">Black soldier fly</name>
    <dbReference type="NCBI Taxonomy" id="343691"/>
    <lineage>
        <taxon>Eukaryota</taxon>
        <taxon>Metazoa</taxon>
        <taxon>Ecdysozoa</taxon>
        <taxon>Arthropoda</taxon>
        <taxon>Hexapoda</taxon>
        <taxon>Insecta</taxon>
        <taxon>Pterygota</taxon>
        <taxon>Neoptera</taxon>
        <taxon>Endopterygota</taxon>
        <taxon>Diptera</taxon>
        <taxon>Brachycera</taxon>
        <taxon>Stratiomyomorpha</taxon>
        <taxon>Stratiomyidae</taxon>
        <taxon>Hermetiinae</taxon>
        <taxon>Hermetia</taxon>
    </lineage>
</organism>
<feature type="region of interest" description="Disordered" evidence="3">
    <location>
        <begin position="1107"/>
        <end position="1129"/>
    </location>
</feature>
<feature type="region of interest" description="Disordered" evidence="3">
    <location>
        <begin position="196"/>
        <end position="307"/>
    </location>
</feature>
<feature type="region of interest" description="Disordered" evidence="3">
    <location>
        <begin position="583"/>
        <end position="619"/>
    </location>
</feature>
<dbReference type="InterPro" id="IPR001452">
    <property type="entry name" value="SH3_domain"/>
</dbReference>
<dbReference type="SUPFAM" id="SSF48065">
    <property type="entry name" value="DBL homology domain (DH-domain)"/>
    <property type="match status" value="1"/>
</dbReference>
<feature type="compositionally biased region" description="Basic and acidic residues" evidence="3">
    <location>
        <begin position="414"/>
        <end position="424"/>
    </location>
</feature>
<dbReference type="FunCoup" id="A0A7R8YSG2">
    <property type="interactions" value="6"/>
</dbReference>
<dbReference type="PROSITE" id="PS50010">
    <property type="entry name" value="DH_2"/>
    <property type="match status" value="1"/>
</dbReference>
<feature type="compositionally biased region" description="Polar residues" evidence="3">
    <location>
        <begin position="1318"/>
        <end position="1358"/>
    </location>
</feature>
<feature type="region of interest" description="Disordered" evidence="3">
    <location>
        <begin position="1142"/>
        <end position="1216"/>
    </location>
</feature>
<feature type="compositionally biased region" description="Polar residues" evidence="3">
    <location>
        <begin position="444"/>
        <end position="454"/>
    </location>
</feature>
<feature type="domain" description="DH" evidence="5">
    <location>
        <begin position="1642"/>
        <end position="1828"/>
    </location>
</feature>
<dbReference type="SUPFAM" id="SSF50729">
    <property type="entry name" value="PH domain-like"/>
    <property type="match status" value="1"/>
</dbReference>
<dbReference type="SUPFAM" id="SSF50044">
    <property type="entry name" value="SH3-domain"/>
    <property type="match status" value="1"/>
</dbReference>
<feature type="region of interest" description="Disordered" evidence="3">
    <location>
        <begin position="85"/>
        <end position="131"/>
    </location>
</feature>
<feature type="compositionally biased region" description="Basic residues" evidence="3">
    <location>
        <begin position="1359"/>
        <end position="1375"/>
    </location>
</feature>
<feature type="compositionally biased region" description="Low complexity" evidence="3">
    <location>
        <begin position="583"/>
        <end position="602"/>
    </location>
</feature>
<dbReference type="CDD" id="cd01221">
    <property type="entry name" value="PH_ephexin"/>
    <property type="match status" value="1"/>
</dbReference>
<feature type="compositionally biased region" description="Basic and acidic residues" evidence="3">
    <location>
        <begin position="1107"/>
        <end position="1125"/>
    </location>
</feature>
<dbReference type="EMBL" id="LR899010">
    <property type="protein sequence ID" value="CAD7083566.1"/>
    <property type="molecule type" value="Genomic_DNA"/>
</dbReference>
<dbReference type="SMART" id="SM00326">
    <property type="entry name" value="SH3"/>
    <property type="match status" value="1"/>
</dbReference>
<dbReference type="InParanoid" id="A0A7R8YSG2"/>
<feature type="compositionally biased region" description="Low complexity" evidence="3">
    <location>
        <begin position="47"/>
        <end position="58"/>
    </location>
</feature>
<feature type="compositionally biased region" description="Polar residues" evidence="3">
    <location>
        <begin position="1258"/>
        <end position="1276"/>
    </location>
</feature>
<proteinExistence type="predicted"/>
<dbReference type="SMART" id="SM00325">
    <property type="entry name" value="RhoGEF"/>
    <property type="match status" value="1"/>
</dbReference>
<feature type="region of interest" description="Disordered" evidence="3">
    <location>
        <begin position="43"/>
        <end position="68"/>
    </location>
</feature>
<dbReference type="InterPro" id="IPR036028">
    <property type="entry name" value="SH3-like_dom_sf"/>
</dbReference>
<feature type="region of interest" description="Disordered" evidence="3">
    <location>
        <begin position="1238"/>
        <end position="1382"/>
    </location>
</feature>
<keyword evidence="1 2" id="KW-0728">SH3 domain</keyword>
<dbReference type="Gene3D" id="1.20.900.10">
    <property type="entry name" value="Dbl homology (DH) domain"/>
    <property type="match status" value="1"/>
</dbReference>
<name>A0A7R8YSG2_HERIL</name>
<feature type="domain" description="SH3" evidence="4">
    <location>
        <begin position="2003"/>
        <end position="2064"/>
    </location>
</feature>
<evidence type="ECO:0000259" key="5">
    <source>
        <dbReference type="PROSITE" id="PS50010"/>
    </source>
</evidence>
<dbReference type="PANTHER" id="PTHR12845">
    <property type="entry name" value="GUANINE NUCLEOTIDE EXCHANGE FACTOR"/>
    <property type="match status" value="1"/>
</dbReference>
<feature type="compositionally biased region" description="Low complexity" evidence="3">
    <location>
        <begin position="1243"/>
        <end position="1257"/>
    </location>
</feature>
<dbReference type="InterPro" id="IPR035899">
    <property type="entry name" value="DBL_dom_sf"/>
</dbReference>
<feature type="region of interest" description="Disordered" evidence="3">
    <location>
        <begin position="1411"/>
        <end position="1483"/>
    </location>
</feature>
<dbReference type="Gene3D" id="2.30.30.40">
    <property type="entry name" value="SH3 Domains"/>
    <property type="match status" value="1"/>
</dbReference>
<protein>
    <submittedName>
        <fullName evidence="6">Uncharacterized protein</fullName>
    </submittedName>
</protein>
<reference evidence="6 7" key="1">
    <citation type="submission" date="2020-11" db="EMBL/GenBank/DDBJ databases">
        <authorList>
            <person name="Wallbank WR R."/>
            <person name="Pardo Diaz C."/>
            <person name="Kozak K."/>
            <person name="Martin S."/>
            <person name="Jiggins C."/>
            <person name="Moest M."/>
            <person name="Warren A I."/>
            <person name="Generalovic N T."/>
            <person name="Byers J.R.P. K."/>
            <person name="Montejo-Kovacevich G."/>
            <person name="Yen C E."/>
        </authorList>
    </citation>
    <scope>NUCLEOTIDE SEQUENCE [LARGE SCALE GENOMIC DNA]</scope>
</reference>
<dbReference type="InterPro" id="IPR047270">
    <property type="entry name" value="PH_ephexin"/>
</dbReference>
<feature type="compositionally biased region" description="Basic residues" evidence="3">
    <location>
        <begin position="1282"/>
        <end position="1295"/>
    </location>
</feature>
<dbReference type="PANTHER" id="PTHR12845:SF5">
    <property type="entry name" value="EPHEXIN, ISOFORM D"/>
    <property type="match status" value="1"/>
</dbReference>
<dbReference type="InterPro" id="IPR000219">
    <property type="entry name" value="DH_dom"/>
</dbReference>
<evidence type="ECO:0000313" key="7">
    <source>
        <dbReference type="Proteomes" id="UP000594454"/>
    </source>
</evidence>
<feature type="compositionally biased region" description="Polar residues" evidence="3">
    <location>
        <begin position="216"/>
        <end position="235"/>
    </location>
</feature>
<dbReference type="CDD" id="cd11793">
    <property type="entry name" value="SH3_ephexin1_like"/>
    <property type="match status" value="1"/>
</dbReference>
<accession>A0A7R8YSG2</accession>
<feature type="region of interest" description="Disordered" evidence="3">
    <location>
        <begin position="1528"/>
        <end position="1556"/>
    </location>
</feature>
<evidence type="ECO:0000256" key="2">
    <source>
        <dbReference type="PROSITE-ProRule" id="PRU00192"/>
    </source>
</evidence>
<feature type="compositionally biased region" description="Basic and acidic residues" evidence="3">
    <location>
        <begin position="877"/>
        <end position="887"/>
    </location>
</feature>
<sequence length="2093" mass="233455">MLNSADGTPLGSNSKCYDCKDQKTSHQPQFSFVKWINLFSSNPPAKSNNSESNSGSSDTSEEDTYRGVEGLRQFWDSQVAATKDSKQRKAATLGGAYTKRSASQEQASECDSDLTPPKRSQSFYDGTIEAPESHINDDNFYKYKTASSKKRSTLSSLSDLRQAHSFGVNFPRVAGTAKGEKIHWVRREDIFANRKRRDSRNSNLDDKESGPASPAKLSSKTARTAATTPNKNTCIISKDNEEEIKSSSGTENKENNEMAIKSSSVDKRDSAGFGSVSNGGRSQSGGSTNSLSSESPVRKTNATSRKCSFKTHSKNYYAPRKMTSGSKVAALTHRFNQLIQQDAAILEEVKRNNGILIATSGHVYKIKESVGDTKMKKAGKGSGTDDEISSIKSGSRKKLSFKKRAGTPTKQQKATREVSNKTPRETSSASGSMTVKETIRKFETNNQSTQIETNKQTDRTETLSHQSKTSQKPKVPSKSEIVLQRTKEVALRNSLRKNKMHISTAEIRVSAASQVLAEIQEEEKPIPLEQSAPKTDEISVVPLPEDQSVPEATISKSFTEEVLELAFEAVEATEAISVATAEAPPVQASSSADVSAVPAEVSTPIRQSTPEREENQTKKRKYARLYEKFRFKSPFSSKKSALVISPIATLTDSSEAAPDQKIVDALETVNKKLEHLSKSTNDICQLSEEDRLYQQMTAKMKPNDSFLFRNNFRMNNSFLEAIKDGDPERLVEAVNTRLINKTQSMDESRFPSMRLRQISFEERDLSSIFQKTDELLSTIKSTEETTDELYEPIASPEDIHPCEFVTPKVELKEPVIEVKEENIYQTLTEVKNAINLKDCESMHSYESYANYESVEDDPKPDVSENSYEICDPPEPPPPRKLEPDIRISNEPGGQTPALPLPKRIISNGNLTPADIDYSRIPPRPPKSPRVEHPALPQPPPERYRSADIPLCLQMNFDSEDDVVNEEDDPEENIYDTIKHSEITSHCYESITSSSPTSSSKVHGQKSLDTISMMSNCYESISSLRRIPAGLHHSDSISTLSSDQKTNSLYGMTLGQTVTPPSEGASDNSDDWITDLSDDDDVQTQSRMRGGRIKQQFIVVRERAKYHRSPDWSKKVRDQRTNRVSEEIDDDSDHLYEPLCHIGHDDENVSVGSRQNGKVPPAANSRAMQSENNNSGNCYSDEYDDSFSDEDTDEEVKKNDSGVDISNTRLPDPPSTTNQVYAFVKKIKNFGSLSKSLSKISMRKSTPSPKAAPTTPNNKYENTQFYVDNDYQNTSFDGQQKTPKQKTPKTQKKGLKLPKTPNDDPYENTEFHTPITPKIHTSQSSPDAQSSPLITPANLSQSDKSLSETANSSTDTLTLNRKKSKSGKSFKSKFRKSLAGTTESSLTVPNAFNATRSTFYISDSVDVDSGIFEKTSPNSEPNLVTTNEEKPLVEKTSTVVRKTKKSLSSPELNRRRTTIGIRPPNPPPPPPVDKKSSKQKHASTTSWYTECGVFKPPTLGDELLLKDSRSDRNSNTSWYAEAGLYHTSGASVASSSGSSGVSTGGEGGPGDDHSHSMFLNEPLYQIYSAAKLQSITDIEDQESTDGYEEIGLNRSSTDGRKSKRPSAFQLIGPRQGPSRTLWSEIPEVQTSGILATLSSVEKRLQEAKFEILTSEASYLKSLNLLKKHFMGHPAFRDTAILSGSDRKTLFYSILPVQECSDRLLCDLENCWQDNIMLLGLSKSIYKHAEKYFHVYVSYCENQGKMDRTLRRLKEEKGVFSQELEVLESDPECCSLNLHSFLMLPMQRITRLPLLIDAVFTKLKPDDEEYEDWKLTLGILNKIVTQCNEAANRCEQAYEIERISRQIEFPSNIRSLAIAPAGISAPGAKPRSLVRKGELVQLIWRGDDGKLTFGKKFIKSNIFAFLFTDLLVLTKRKGEQQFVVFDYCLRSMLTVSSGDVIPQLPTKEVAQAGKNLILMTLLENHDGKTVELILSCSSVSERQRWLEATKPLESEDPNETLYEQWDCPQVLVKHEFTATEPDMLSLQLGDVINVNRKMVDGWYQGERIRDGATGWFPGNFTEEINSAHVRARNLKQRYRLLTLTASYIESQRKKS</sequence>
<dbReference type="PROSITE" id="PS50002">
    <property type="entry name" value="SH3"/>
    <property type="match status" value="1"/>
</dbReference>
<feature type="compositionally biased region" description="Polar residues" evidence="3">
    <location>
        <begin position="1165"/>
        <end position="1177"/>
    </location>
</feature>
<feature type="compositionally biased region" description="Polar residues" evidence="3">
    <location>
        <begin position="100"/>
        <end position="109"/>
    </location>
</feature>
<feature type="compositionally biased region" description="Basic and acidic residues" evidence="3">
    <location>
        <begin position="199"/>
        <end position="209"/>
    </location>
</feature>